<accession>A0A086A3B7</accession>
<dbReference type="SUPFAM" id="SSF69572">
    <property type="entry name" value="Activating enzymes of the ubiquitin-like proteins"/>
    <property type="match status" value="1"/>
</dbReference>
<dbReference type="InterPro" id="IPR035985">
    <property type="entry name" value="Ubiquitin-activating_enz"/>
</dbReference>
<dbReference type="NCBIfam" id="TIGR03736">
    <property type="entry name" value="PRTRC_ThiF"/>
    <property type="match status" value="1"/>
</dbReference>
<evidence type="ECO:0000313" key="3">
    <source>
        <dbReference type="EMBL" id="OXA97841.1"/>
    </source>
</evidence>
<dbReference type="EMBL" id="JPRM01000036">
    <property type="protein sequence ID" value="KFF11181.1"/>
    <property type="molecule type" value="Genomic_DNA"/>
</dbReference>
<feature type="domain" description="THIF-type NAD/FAD binding fold" evidence="1">
    <location>
        <begin position="23"/>
        <end position="259"/>
    </location>
</feature>
<evidence type="ECO:0000313" key="5">
    <source>
        <dbReference type="Proteomes" id="UP000198424"/>
    </source>
</evidence>
<organism evidence="2 4">
    <name type="scientific">Flavobacterium hydatis</name>
    <name type="common">Cytophaga aquatilis</name>
    <dbReference type="NCBI Taxonomy" id="991"/>
    <lineage>
        <taxon>Bacteria</taxon>
        <taxon>Pseudomonadati</taxon>
        <taxon>Bacteroidota</taxon>
        <taxon>Flavobacteriia</taxon>
        <taxon>Flavobacteriales</taxon>
        <taxon>Flavobacteriaceae</taxon>
        <taxon>Flavobacterium</taxon>
    </lineage>
</organism>
<dbReference type="CDD" id="cd01483">
    <property type="entry name" value="E1_enzyme_family"/>
    <property type="match status" value="1"/>
</dbReference>
<comment type="caution">
    <text evidence="2">The sequence shown here is derived from an EMBL/GenBank/DDBJ whole genome shotgun (WGS) entry which is preliminary data.</text>
</comment>
<dbReference type="Pfam" id="PF00899">
    <property type="entry name" value="ThiF"/>
    <property type="match status" value="1"/>
</dbReference>
<dbReference type="Proteomes" id="UP000028712">
    <property type="component" value="Unassembled WGS sequence"/>
</dbReference>
<evidence type="ECO:0000313" key="4">
    <source>
        <dbReference type="Proteomes" id="UP000028712"/>
    </source>
</evidence>
<dbReference type="EMBL" id="MUGY01000002">
    <property type="protein sequence ID" value="OXA97841.1"/>
    <property type="molecule type" value="Genomic_DNA"/>
</dbReference>
<dbReference type="GO" id="GO:0008641">
    <property type="term" value="F:ubiquitin-like modifier activating enzyme activity"/>
    <property type="evidence" value="ECO:0007669"/>
    <property type="project" value="InterPro"/>
</dbReference>
<dbReference type="STRING" id="991.IW20_19770"/>
<dbReference type="AlphaFoldDB" id="A0A086A3B7"/>
<dbReference type="eggNOG" id="COG0476">
    <property type="taxonomic scope" value="Bacteria"/>
</dbReference>
<evidence type="ECO:0000313" key="2">
    <source>
        <dbReference type="EMBL" id="KFF11181.1"/>
    </source>
</evidence>
<name>A0A086A3B7_FLAHY</name>
<keyword evidence="5" id="KW-1185">Reference proteome</keyword>
<dbReference type="InterPro" id="IPR000594">
    <property type="entry name" value="ThiF_NAD_FAD-bd"/>
</dbReference>
<evidence type="ECO:0000259" key="1">
    <source>
        <dbReference type="Pfam" id="PF00899"/>
    </source>
</evidence>
<protein>
    <submittedName>
        <fullName evidence="2">Thiamine biosynthesis protein ThiF</fullName>
    </submittedName>
</protein>
<proteinExistence type="predicted"/>
<reference evidence="2 4" key="1">
    <citation type="submission" date="2014-07" db="EMBL/GenBank/DDBJ databases">
        <title>Genome of Flavobacterium hydatis DSM 2063.</title>
        <authorList>
            <person name="Pipes S.E."/>
            <person name="Stropko S.J."/>
            <person name="Newman J.D."/>
        </authorList>
    </citation>
    <scope>NUCLEOTIDE SEQUENCE [LARGE SCALE GENOMIC DNA]</scope>
    <source>
        <strain evidence="2 4">DSM 2063</strain>
    </source>
</reference>
<dbReference type="Gene3D" id="3.40.50.720">
    <property type="entry name" value="NAD(P)-binding Rossmann-like Domain"/>
    <property type="match status" value="1"/>
</dbReference>
<dbReference type="Proteomes" id="UP000198424">
    <property type="component" value="Unassembled WGS sequence"/>
</dbReference>
<gene>
    <name evidence="3" type="ORF">B0A62_03010</name>
    <name evidence="2" type="ORF">IW20_19770</name>
</gene>
<sequence length="267" mass="29901">MNTLKPMHYTDNYLINPTNPITINLIGAGGTGSRMLTELARMNHSLMALGHTGLQVNLYDDDRITQANQGRQLFADAEVGLYKSVALINRTNRFFGTNWKAITEQFSTANLKSLPNRGKANMYISCVDTVSARFDIAKALQDCTENSSWERNKSLYWLDLGNSRNTGQALLSTIGEIRQPNSNLYRTVANLPMVTDEFRELIETQTENNEPSCSLAEALEKQDLFINATLASMGASLLWKLFREGMTTQRGFFLNLANFRSEPILVG</sequence>
<dbReference type="OrthoDB" id="5298642at2"/>
<dbReference type="InterPro" id="IPR022500">
    <property type="entry name" value="PRTRC_ThiF"/>
</dbReference>
<dbReference type="RefSeq" id="WP_035626202.1">
    <property type="nucleotide sequence ID" value="NZ_JBEWQG010000007.1"/>
</dbReference>
<reference evidence="3 5" key="2">
    <citation type="submission" date="2016-11" db="EMBL/GenBank/DDBJ databases">
        <title>Whole genomes of Flavobacteriaceae.</title>
        <authorList>
            <person name="Stine C."/>
            <person name="Li C."/>
            <person name="Tadesse D."/>
        </authorList>
    </citation>
    <scope>NUCLEOTIDE SEQUENCE [LARGE SCALE GENOMIC DNA]</scope>
    <source>
        <strain evidence="3 5">ATCC 29551</strain>
    </source>
</reference>